<dbReference type="InterPro" id="IPR019574">
    <property type="entry name" value="NADH_UbQ_OxRdtase_Gsu_4Fe4S-bd"/>
</dbReference>
<dbReference type="SMART" id="SM00929">
    <property type="entry name" value="NADH-G_4Fe-4S_3"/>
    <property type="match status" value="1"/>
</dbReference>
<dbReference type="InterPro" id="IPR001041">
    <property type="entry name" value="2Fe-2S_ferredoxin-type"/>
</dbReference>
<dbReference type="Pfam" id="PF22117">
    <property type="entry name" value="Fer4_Nqo3"/>
    <property type="match status" value="1"/>
</dbReference>
<dbReference type="CDD" id="cd00207">
    <property type="entry name" value="fer2"/>
    <property type="match status" value="1"/>
</dbReference>
<evidence type="ECO:0000256" key="27">
    <source>
        <dbReference type="ARBA" id="ARBA00049551"/>
    </source>
</evidence>
<dbReference type="InterPro" id="IPR054351">
    <property type="entry name" value="NADH_UbQ_OxRdtase_ferredoxin"/>
</dbReference>
<dbReference type="InterPro" id="IPR010228">
    <property type="entry name" value="NADH_UbQ_OxRdtase_Gsu"/>
</dbReference>
<feature type="region of interest" description="Disordered" evidence="29">
    <location>
        <begin position="1570"/>
        <end position="1622"/>
    </location>
</feature>
<feature type="domain" description="2Fe-2S ferredoxin-type" evidence="30">
    <location>
        <begin position="40"/>
        <end position="118"/>
    </location>
</feature>
<feature type="region of interest" description="Disordered" evidence="29">
    <location>
        <begin position="2508"/>
        <end position="2574"/>
    </location>
</feature>
<dbReference type="GO" id="GO:0051539">
    <property type="term" value="F:4 iron, 4 sulfur cluster binding"/>
    <property type="evidence" value="ECO:0007669"/>
    <property type="project" value="UniProtKB-KW"/>
</dbReference>
<dbReference type="PROSITE" id="PS51839">
    <property type="entry name" value="4FE4S_HC3"/>
    <property type="match status" value="1"/>
</dbReference>
<comment type="function">
    <text evidence="26">Core subunit of the mitochondrial membrane respiratory chain NADH dehydrogenase (Complex I) which catalyzes electron transfer from NADH through the respiratory chain, using ubiquinone as an electron acceptor. Essential for catalysing the entry and efficient transfer of electrons within complex I. Plays a key role in the assembly and stability of complex I and participates in the association of complex I with ubiquinol-cytochrome reductase complex (Complex III) to form supercomplexes.</text>
</comment>
<keyword evidence="13" id="KW-0809">Transit peptide</keyword>
<name>A0AAD7RT66_9TELE</name>
<feature type="compositionally biased region" description="Basic residues" evidence="29">
    <location>
        <begin position="1391"/>
        <end position="1426"/>
    </location>
</feature>
<keyword evidence="9" id="KW-0679">Respiratory chain</keyword>
<feature type="compositionally biased region" description="Pro residues" evidence="29">
    <location>
        <begin position="905"/>
        <end position="917"/>
    </location>
</feature>
<evidence type="ECO:0000313" key="34">
    <source>
        <dbReference type="Proteomes" id="UP001221898"/>
    </source>
</evidence>
<feature type="region of interest" description="Disordered" evidence="29">
    <location>
        <begin position="1104"/>
        <end position="1146"/>
    </location>
</feature>
<dbReference type="Pfam" id="PF13510">
    <property type="entry name" value="Fer2_4"/>
    <property type="match status" value="1"/>
</dbReference>
<feature type="compositionally biased region" description="Acidic residues" evidence="29">
    <location>
        <begin position="1111"/>
        <end position="1123"/>
    </location>
</feature>
<dbReference type="InterPro" id="IPR036010">
    <property type="entry name" value="2Fe-2S_ferredoxin-like_sf"/>
</dbReference>
<dbReference type="GO" id="GO:0016651">
    <property type="term" value="F:oxidoreductase activity, acting on NAD(P)H"/>
    <property type="evidence" value="ECO:0007669"/>
    <property type="project" value="InterPro"/>
</dbReference>
<evidence type="ECO:0000256" key="12">
    <source>
        <dbReference type="ARBA" id="ARBA00022792"/>
    </source>
</evidence>
<dbReference type="Pfam" id="PF13891">
    <property type="entry name" value="zf-C3HC3H_KANSL2"/>
    <property type="match status" value="2"/>
</dbReference>
<comment type="similarity">
    <text evidence="4 28">Belongs to the complex I 75 kDa subunit family.</text>
</comment>
<feature type="compositionally biased region" description="Polar residues" evidence="29">
    <location>
        <begin position="1440"/>
        <end position="1461"/>
    </location>
</feature>
<organism evidence="33 34">
    <name type="scientific">Aldrovandia affinis</name>
    <dbReference type="NCBI Taxonomy" id="143900"/>
    <lineage>
        <taxon>Eukaryota</taxon>
        <taxon>Metazoa</taxon>
        <taxon>Chordata</taxon>
        <taxon>Craniata</taxon>
        <taxon>Vertebrata</taxon>
        <taxon>Euteleostomi</taxon>
        <taxon>Actinopterygii</taxon>
        <taxon>Neopterygii</taxon>
        <taxon>Teleostei</taxon>
        <taxon>Notacanthiformes</taxon>
        <taxon>Halosauridae</taxon>
        <taxon>Aldrovandia</taxon>
    </lineage>
</organism>
<evidence type="ECO:0000256" key="5">
    <source>
        <dbReference type="ARBA" id="ARBA00012944"/>
    </source>
</evidence>
<dbReference type="Gene3D" id="3.40.50.740">
    <property type="match status" value="1"/>
</dbReference>
<dbReference type="FunFam" id="3.30.70.20:FF:000002">
    <property type="entry name" value="NADH-ubiquinone oxidoreductase 75 kDa subunit"/>
    <property type="match status" value="1"/>
</dbReference>
<dbReference type="FunFam" id="3.30.200.210:FF:000002">
    <property type="entry name" value="NADH-ubiquinone oxidoreductase 75 kDa subunit"/>
    <property type="match status" value="1"/>
</dbReference>
<gene>
    <name evidence="33" type="ORF">AAFF_G00114880</name>
</gene>
<dbReference type="FunFam" id="3.40.50.740:FF:000002">
    <property type="entry name" value="NADH-ubiquinone oxidoreductase 75 kDa subunit, mitochondrial"/>
    <property type="match status" value="1"/>
</dbReference>
<feature type="region of interest" description="Disordered" evidence="29">
    <location>
        <begin position="737"/>
        <end position="762"/>
    </location>
</feature>
<comment type="caution">
    <text evidence="33">The sequence shown here is derived from an EMBL/GenBank/DDBJ whole genome shotgun (WGS) entry which is preliminary data.</text>
</comment>
<dbReference type="PROSITE" id="PS51669">
    <property type="entry name" value="4FE4S_MOW_BIS_MGD"/>
    <property type="match status" value="1"/>
</dbReference>
<evidence type="ECO:0000256" key="3">
    <source>
        <dbReference type="ARBA" id="ARBA00004443"/>
    </source>
</evidence>
<evidence type="ECO:0000256" key="21">
    <source>
        <dbReference type="ARBA" id="ARBA00023075"/>
    </source>
</evidence>
<evidence type="ECO:0000256" key="7">
    <source>
        <dbReference type="ARBA" id="ARBA00022448"/>
    </source>
</evidence>
<evidence type="ECO:0000256" key="25">
    <source>
        <dbReference type="ARBA" id="ARBA00034078"/>
    </source>
</evidence>
<dbReference type="InterPro" id="IPR000283">
    <property type="entry name" value="NADH_UbQ_OxRdtase_75kDa_su_CS"/>
</dbReference>
<evidence type="ECO:0000256" key="29">
    <source>
        <dbReference type="SAM" id="MobiDB-lite"/>
    </source>
</evidence>
<feature type="compositionally biased region" description="Pro residues" evidence="29">
    <location>
        <begin position="1576"/>
        <end position="1587"/>
    </location>
</feature>
<keyword evidence="17" id="KW-0560">Oxidoreductase</keyword>
<dbReference type="PROSITE" id="PS00642">
    <property type="entry name" value="COMPLEX1_75K_2"/>
    <property type="match status" value="1"/>
</dbReference>
<dbReference type="PROSITE" id="PS00643">
    <property type="entry name" value="COMPLEX1_75K_3"/>
    <property type="match status" value="1"/>
</dbReference>
<feature type="compositionally biased region" description="Basic and acidic residues" evidence="29">
    <location>
        <begin position="1124"/>
        <end position="1135"/>
    </location>
</feature>
<evidence type="ECO:0000256" key="1">
    <source>
        <dbReference type="ARBA" id="ARBA00001966"/>
    </source>
</evidence>
<feature type="compositionally biased region" description="Basic and acidic residues" evidence="29">
    <location>
        <begin position="2324"/>
        <end position="2341"/>
    </location>
</feature>
<dbReference type="GO" id="GO:0051537">
    <property type="term" value="F:2 iron, 2 sulfur cluster binding"/>
    <property type="evidence" value="ECO:0007669"/>
    <property type="project" value="UniProtKB-KW"/>
</dbReference>
<evidence type="ECO:0000256" key="8">
    <source>
        <dbReference type="ARBA" id="ARBA00022485"/>
    </source>
</evidence>
<reference evidence="33" key="1">
    <citation type="journal article" date="2023" name="Science">
        <title>Genome structures resolve the early diversification of teleost fishes.</title>
        <authorList>
            <person name="Parey E."/>
            <person name="Louis A."/>
            <person name="Montfort J."/>
            <person name="Bouchez O."/>
            <person name="Roques C."/>
            <person name="Iampietro C."/>
            <person name="Lluch J."/>
            <person name="Castinel A."/>
            <person name="Donnadieu C."/>
            <person name="Desvignes T."/>
            <person name="Floi Bucao C."/>
            <person name="Jouanno E."/>
            <person name="Wen M."/>
            <person name="Mejri S."/>
            <person name="Dirks R."/>
            <person name="Jansen H."/>
            <person name="Henkel C."/>
            <person name="Chen W.J."/>
            <person name="Zahm M."/>
            <person name="Cabau C."/>
            <person name="Klopp C."/>
            <person name="Thompson A.W."/>
            <person name="Robinson-Rechavi M."/>
            <person name="Braasch I."/>
            <person name="Lecointre G."/>
            <person name="Bobe J."/>
            <person name="Postlethwait J.H."/>
            <person name="Berthelot C."/>
            <person name="Roest Crollius H."/>
            <person name="Guiguen Y."/>
        </authorList>
    </citation>
    <scope>NUCLEOTIDE SEQUENCE</scope>
    <source>
        <strain evidence="33">NC1722</strain>
    </source>
</reference>
<feature type="compositionally biased region" description="Low complexity" evidence="29">
    <location>
        <begin position="1667"/>
        <end position="1683"/>
    </location>
</feature>
<dbReference type="FunFam" id="3.10.20.740:FF:000001">
    <property type="entry name" value="NADH-quinone oxidoreductase subunit G"/>
    <property type="match status" value="1"/>
</dbReference>
<evidence type="ECO:0000256" key="26">
    <source>
        <dbReference type="ARBA" id="ARBA00045300"/>
    </source>
</evidence>
<keyword evidence="19" id="KW-0411">Iron-sulfur</keyword>
<dbReference type="Gene3D" id="3.30.200.210">
    <property type="match status" value="1"/>
</dbReference>
<dbReference type="CDD" id="cd02773">
    <property type="entry name" value="MopB_Res-Cmplx1_Nad11"/>
    <property type="match status" value="1"/>
</dbReference>
<dbReference type="SUPFAM" id="SSF54292">
    <property type="entry name" value="2Fe-2S ferredoxin-like"/>
    <property type="match status" value="1"/>
</dbReference>
<dbReference type="GO" id="GO:0005743">
    <property type="term" value="C:mitochondrial inner membrane"/>
    <property type="evidence" value="ECO:0007669"/>
    <property type="project" value="UniProtKB-SubCell"/>
</dbReference>
<dbReference type="SUPFAM" id="SSF54862">
    <property type="entry name" value="4Fe-4S ferredoxins"/>
    <property type="match status" value="1"/>
</dbReference>
<evidence type="ECO:0000259" key="32">
    <source>
        <dbReference type="PROSITE" id="PS51839"/>
    </source>
</evidence>
<evidence type="ECO:0000256" key="19">
    <source>
        <dbReference type="ARBA" id="ARBA00023014"/>
    </source>
</evidence>
<dbReference type="InterPro" id="IPR006963">
    <property type="entry name" value="Mopterin_OxRdtase_4Fe-4S_dom"/>
</dbReference>
<dbReference type="PROSITE" id="PS00641">
    <property type="entry name" value="COMPLEX1_75K_1"/>
    <property type="match status" value="1"/>
</dbReference>
<feature type="domain" description="4Fe-4S His(Cys)3-ligated-type" evidence="32">
    <location>
        <begin position="118"/>
        <end position="157"/>
    </location>
</feature>
<comment type="catalytic activity">
    <reaction evidence="27">
        <text>a ubiquinone + NADH + 5 H(+)(in) = a ubiquinol + NAD(+) + 4 H(+)(out)</text>
        <dbReference type="Rhea" id="RHEA:29091"/>
        <dbReference type="Rhea" id="RHEA-COMP:9565"/>
        <dbReference type="Rhea" id="RHEA-COMP:9566"/>
        <dbReference type="ChEBI" id="CHEBI:15378"/>
        <dbReference type="ChEBI" id="CHEBI:16389"/>
        <dbReference type="ChEBI" id="CHEBI:17976"/>
        <dbReference type="ChEBI" id="CHEBI:57540"/>
        <dbReference type="ChEBI" id="CHEBI:57945"/>
        <dbReference type="EC" id="7.1.1.2"/>
    </reaction>
</comment>
<comment type="subcellular location">
    <subcellularLocation>
        <location evidence="3">Mitochondrion inner membrane</location>
        <topology evidence="3">Peripheral membrane protein</topology>
        <orientation evidence="3">Matrix side</orientation>
    </subcellularLocation>
    <subcellularLocation>
        <location evidence="2">Nucleus</location>
    </subcellularLocation>
</comment>
<feature type="compositionally biased region" description="Pro residues" evidence="29">
    <location>
        <begin position="974"/>
        <end position="994"/>
    </location>
</feature>
<dbReference type="Pfam" id="PF10588">
    <property type="entry name" value="NADH-G_4Fe-4S_3"/>
    <property type="match status" value="1"/>
</dbReference>
<dbReference type="PANTHER" id="PTHR16198:SF2">
    <property type="entry name" value="INO80 COMPLEX SUBUNIT D"/>
    <property type="match status" value="1"/>
</dbReference>
<keyword evidence="22" id="KW-0496">Mitochondrion</keyword>
<evidence type="ECO:0000256" key="9">
    <source>
        <dbReference type="ARBA" id="ARBA00022660"/>
    </source>
</evidence>
<keyword evidence="20" id="KW-0520">NAD</keyword>
<evidence type="ECO:0000259" key="31">
    <source>
        <dbReference type="PROSITE" id="PS51669"/>
    </source>
</evidence>
<dbReference type="Proteomes" id="UP001221898">
    <property type="component" value="Unassembled WGS sequence"/>
</dbReference>
<keyword evidence="24" id="KW-0539">Nucleus</keyword>
<feature type="region of interest" description="Disordered" evidence="29">
    <location>
        <begin position="948"/>
        <end position="1018"/>
    </location>
</feature>
<evidence type="ECO:0000256" key="10">
    <source>
        <dbReference type="ARBA" id="ARBA00022714"/>
    </source>
</evidence>
<dbReference type="PANTHER" id="PTHR16198">
    <property type="match status" value="1"/>
</dbReference>
<comment type="cofactor">
    <cofactor evidence="25">
        <name>[2Fe-2S] cluster</name>
        <dbReference type="ChEBI" id="CHEBI:190135"/>
    </cofactor>
</comment>
<evidence type="ECO:0000256" key="28">
    <source>
        <dbReference type="RuleBase" id="RU004523"/>
    </source>
</evidence>
<evidence type="ECO:0000256" key="22">
    <source>
        <dbReference type="ARBA" id="ARBA00023128"/>
    </source>
</evidence>
<feature type="domain" description="4Fe-4S Mo/W bis-MGD-type" evidence="31">
    <location>
        <begin position="255"/>
        <end position="311"/>
    </location>
</feature>
<dbReference type="NCBIfam" id="TIGR01973">
    <property type="entry name" value="NuoG"/>
    <property type="match status" value="1"/>
</dbReference>
<keyword evidence="15" id="KW-0249">Electron transport</keyword>
<dbReference type="EMBL" id="JAINUG010000178">
    <property type="protein sequence ID" value="KAJ8389782.1"/>
    <property type="molecule type" value="Genomic_DNA"/>
</dbReference>
<evidence type="ECO:0000256" key="4">
    <source>
        <dbReference type="ARBA" id="ARBA00005404"/>
    </source>
</evidence>
<comment type="cofactor">
    <cofactor evidence="1">
        <name>[4Fe-4S] cluster</name>
        <dbReference type="ChEBI" id="CHEBI:49883"/>
    </cofactor>
</comment>
<keyword evidence="8" id="KW-0004">4Fe-4S</keyword>
<keyword evidence="12" id="KW-0999">Mitochondrion inner membrane</keyword>
<keyword evidence="21" id="KW-0830">Ubiquinone</keyword>
<dbReference type="GO" id="GO:0046872">
    <property type="term" value="F:metal ion binding"/>
    <property type="evidence" value="ECO:0007669"/>
    <property type="project" value="UniProtKB-KW"/>
</dbReference>
<feature type="region of interest" description="Disordered" evidence="29">
    <location>
        <begin position="2319"/>
        <end position="2373"/>
    </location>
</feature>
<evidence type="ECO:0000256" key="17">
    <source>
        <dbReference type="ARBA" id="ARBA00023002"/>
    </source>
</evidence>
<dbReference type="Pfam" id="PF09326">
    <property type="entry name" value="NADH_dhqG_C"/>
    <property type="match status" value="1"/>
</dbReference>
<evidence type="ECO:0000256" key="23">
    <source>
        <dbReference type="ARBA" id="ARBA00023136"/>
    </source>
</evidence>
<feature type="region of interest" description="Disordered" evidence="29">
    <location>
        <begin position="898"/>
        <end position="917"/>
    </location>
</feature>
<evidence type="ECO:0000256" key="15">
    <source>
        <dbReference type="ARBA" id="ARBA00022982"/>
    </source>
</evidence>
<keyword evidence="7" id="KW-0813">Transport</keyword>
<sequence length="2698" mass="293663">MQRLPAVSRALAGVVQAKGGAVLTNDVRRAATAAAAAASDLVEVFVDGNPVMVEPGTTVLQACEQVGVQIPQFCYHERLSVAGNCRMCLVEIERATKPVAACAMPVMKGWNILTNSEKTRKAREGVMEFLLANHPLDCPICDQGGECDLQDQSMMFGSDRSRFTDGKRAMEDKNIGPLIKTIMTRCIQCTRCIRFASEIAGVEDLGTTGRGNDMQVGTYVEKMFMSELSGNVIDICPVGALTSKPYAFTSRPWENRQTESIDVLDAVGSNIVVSTRGGEVMRILPRLNEDINEEWISDKTRFAYDGLKRQRLTQPLVKNASGQLAPTSWEDVLTRVAEALQGAQGKDVAAIVGGLVDAEALVALKDLLNRLNSDNLCTEEVFPTTGAGTDLRSNYLLNSRITGMEEADLLLLVGTNPRYEAPLFNARVRKSWLHNELQVALVGRSVDLNYSYDHLGESAQVLQEIAAGTHPFNQVLAQAKCPVVVVGSACLQREDGAALHSAVSAIAQNARSRTGVEDSWKVLNVLHRVASQVAALDLGYKPGVDAIRKNPPKVLYLLGADAGCITRQDLPKDTLIIYQGHHGDAGATMADIILPGAAYTEKCGTYVNTEGRAQQTRVAVTAPGIAREDWKIIRAISELAGVTLPYDTLEEVRNRLAEVSPSLVRYDDVEAANFFTQANELSKTVNQTLLAEPLVPPQVTVKDFYMTDPISRASQTMAKSLAELSTVIPAPQNHSCMQRTVSASPPPSLGRTANCRPDGTPGQSRLWPDVLKDQIRVMYEGKHLHFSEVDNKPLCSYSPKLCKQRRLNGYAFCIRHVLEDKTAPFRQCEYVAKYNSQRCTNPIPKSEDRRYCNSHLQVLGFLPKKERRRKQEALEEMRARPHLASVALNITVPSLALSTPNGLSEPPPSPPRAPLLPLPRAELLDPFAFHEDEPDGDEPRPSACRRKQLHIRQRPRPPDASLLPQPKAEHFSPPAAPPSQRPSSPPAPAQPPGPLSQAPGPYLPPPAPRALQPHGSLCKPAPPQTCGLPLPPGLLLGANHSLAQVAGPALSKKAPPVAPPSSSLQRRVVTMRPAAFSPPTPCLSRLRRLVRLCAQRRQQHGDLFPHLGLDWSEDSAEDEDEERELPCRPQERDSLDNSDEEADGSRGTRLARLCTYLRQKYKHLCSQERAAMRQRRYRCAFRKALLHAASKDPDCAGQLIQELRRVSHAPARARPAAGTGRDSARAALRGRRATGRALPFTQHCFSQCPDVSLCCPYKFCPFPTEGAELSYAEPFPAGTYPKPGFSSESTSSSAFPSRLPSDILLNRSQQLFSSCTAKFADGQQCAIPVFDITHQTPLCEEHAKKMCLCSMVPGSVSVLYMVPGSVSVLYVSVCALWCLAQITSSGDGNRRAQHQQPQRKPRKKTKPPALTKKHKKKRRRAPRRPQKPIPPALPQGNLGMPSSLSLPVQAASVRSPSTPDLSTDELPDDITDIPHDLELNQEDFSDVLPRLSDDLQDFDLFEVLSCARKNGDLLPTTEEAEELVRALQAMGSYGDTLVCLGTMEPGVQAMGDLLNGRMPSESFSSLDLDVLHPRHYPPGPSPPPPTPERTFPRTHPSHHLLPKPEGSSGHYGGDHHPAPPFQTDSALLLEMPLSVAPGPGRSPWSALSLPLADPTAFGPLGRPEGLLMSTSLSTPPSLALSSLPAPPPSSSSSSSSSSAYDLLTSLQPKQLQLPQFSTAFGLQLGSHSSGLPKDLQPSHSSTAPPAGFSVAGAAAASANSAAPPFTSHSPGVIYLWLNGVSSRGRCLGGGGDRRGVGKVFPEGRIIGAVSSAEASVRDPVFVSAVNTPISDVITISDVIAISDVIIASRFTNIIHSPFPLELNQAGSLEPFPTVELNQAGSLEPFPTVELNQAGSLEPFPTVELESAGVKARVCLKSYRGNRVGKNPDFSCYLTQSFERYKSQCGSRVERDRALQQQACVSICQRLEDEEGEKGGREREAQRNRADGILCTSSDTMQSEIPGHASSARKMASLSSSSAAGLELSPAILSFSWRESSTRLHTRRPEEPPSPGPLRKCPPWIKRPDPFISIHRLKDYLKVISERRKLLTLTATKWPYLPPSLTLLPRSAPELLCLGRMGLCCSPELRLLLSEPGLYIPQPPGIFLFGLVLGFLDVQTLQMLFFQLSVLLQQSPNGHQMALLRGPQLSLRPVQLRLDILQLMNLLEGDSPSVINHGRPPLVLHQVPVQVLLTPAQTGLMVKGSHGRPPGSPMSPEIGCVQSVPDCLGREPCAISSPTWAVPFCSLLGSFSLIVKFQFSFSESLPPAACPSCSLIGTLEENGAFRNSGMEREKGQMEKERSHIEGEESDEEDRPGGDGEGPGGRGRGQRWTASSMAVMPNDQMSAYNARDTNMARVYCNNTMGESKHGGGSLERGGPGETVKVETAHLGIVGGLLYHLRGHPEGRAHKGVPLDLRVGQLTRHAEVRQLHVALLRQQHVLQPLQNLSQNGGDLDFIQRPWFQLEREGTFMPVYTQNQPQPTRTSHNQPEPATTSHNQPEPATTSHNQPEPATTSHNQPESATTSQNQPQPTRTSHTQPNYIPALAVSPERGRHLAVRPRGVSRLGSAVKHVEHLRLPTARDRCECLTITAQARTQSRVHTRRDVHCSPETETLKNSKTDTKPSAKKLEMAPLTAHKTHPFRVRTSSKITKRGVGTAVITLKSN</sequence>
<evidence type="ECO:0000256" key="18">
    <source>
        <dbReference type="ARBA" id="ARBA00023004"/>
    </source>
</evidence>
<evidence type="ECO:0000256" key="13">
    <source>
        <dbReference type="ARBA" id="ARBA00022946"/>
    </source>
</evidence>
<feature type="region of interest" description="Disordered" evidence="29">
    <location>
        <begin position="1386"/>
        <end position="1467"/>
    </location>
</feature>
<dbReference type="SUPFAM" id="SSF53706">
    <property type="entry name" value="Formate dehydrogenase/DMSO reductase, domains 1-3"/>
    <property type="match status" value="1"/>
</dbReference>
<dbReference type="Gene3D" id="3.30.70.20">
    <property type="match status" value="1"/>
</dbReference>
<dbReference type="InterPro" id="IPR006656">
    <property type="entry name" value="Mopterin_OxRdtase"/>
</dbReference>
<keyword evidence="11" id="KW-0479">Metal-binding</keyword>
<evidence type="ECO:0000256" key="16">
    <source>
        <dbReference type="ARBA" id="ARBA00022990"/>
    </source>
</evidence>
<keyword evidence="14" id="KW-1278">Translocase</keyword>
<evidence type="ECO:0000256" key="14">
    <source>
        <dbReference type="ARBA" id="ARBA00022967"/>
    </source>
</evidence>
<dbReference type="EC" id="7.1.1.2" evidence="5"/>
<dbReference type="GO" id="GO:0008137">
    <property type="term" value="F:NADH dehydrogenase (ubiquinone) activity"/>
    <property type="evidence" value="ECO:0007669"/>
    <property type="project" value="UniProtKB-EC"/>
</dbReference>
<keyword evidence="10" id="KW-0001">2Fe-2S</keyword>
<keyword evidence="23" id="KW-0472">Membrane</keyword>
<evidence type="ECO:0000256" key="6">
    <source>
        <dbReference type="ARBA" id="ARBA00013888"/>
    </source>
</evidence>
<dbReference type="PROSITE" id="PS51085">
    <property type="entry name" value="2FE2S_FER_2"/>
    <property type="match status" value="1"/>
</dbReference>
<dbReference type="Gene3D" id="3.10.20.740">
    <property type="match status" value="1"/>
</dbReference>
<keyword evidence="18" id="KW-0408">Iron</keyword>
<evidence type="ECO:0000256" key="11">
    <source>
        <dbReference type="ARBA" id="ARBA00022723"/>
    </source>
</evidence>
<dbReference type="GO" id="GO:0005634">
    <property type="term" value="C:nucleus"/>
    <property type="evidence" value="ECO:0007669"/>
    <property type="project" value="UniProtKB-SubCell"/>
</dbReference>
<dbReference type="Pfam" id="PF22151">
    <property type="entry name" value="Fer4_NDSU1"/>
    <property type="match status" value="1"/>
</dbReference>
<dbReference type="GO" id="GO:0042773">
    <property type="term" value="P:ATP synthesis coupled electron transport"/>
    <property type="evidence" value="ECO:0007669"/>
    <property type="project" value="InterPro"/>
</dbReference>
<dbReference type="InterPro" id="IPR025927">
    <property type="entry name" value="Znf_KANL2-like"/>
</dbReference>
<keyword evidence="16" id="KW-0007">Acetylation</keyword>
<keyword evidence="34" id="KW-1185">Reference proteome</keyword>
<accession>A0AAD7RT66</accession>
<dbReference type="GO" id="GO:0045271">
    <property type="term" value="C:respiratory chain complex I"/>
    <property type="evidence" value="ECO:0007669"/>
    <property type="project" value="UniProtKB-ARBA"/>
</dbReference>
<evidence type="ECO:0000256" key="20">
    <source>
        <dbReference type="ARBA" id="ARBA00023027"/>
    </source>
</evidence>
<evidence type="ECO:0000256" key="2">
    <source>
        <dbReference type="ARBA" id="ARBA00004123"/>
    </source>
</evidence>
<proteinExistence type="inferred from homology"/>
<feature type="region of interest" description="Disordered" evidence="29">
    <location>
        <begin position="1667"/>
        <end position="1698"/>
    </location>
</feature>
<dbReference type="Pfam" id="PF00384">
    <property type="entry name" value="Molybdopterin"/>
    <property type="match status" value="1"/>
</dbReference>
<dbReference type="InterPro" id="IPR015405">
    <property type="entry name" value="NDUFS1-like_C"/>
</dbReference>
<evidence type="ECO:0000256" key="24">
    <source>
        <dbReference type="ARBA" id="ARBA00023242"/>
    </source>
</evidence>
<evidence type="ECO:0000313" key="33">
    <source>
        <dbReference type="EMBL" id="KAJ8389782.1"/>
    </source>
</evidence>
<protein>
    <recommendedName>
        <fullName evidence="6">NADH-ubiquinone oxidoreductase 75 kDa subunit, mitochondrial</fullName>
        <ecNumber evidence="5">7.1.1.2</ecNumber>
    </recommendedName>
</protein>
<evidence type="ECO:0000259" key="30">
    <source>
        <dbReference type="PROSITE" id="PS51085"/>
    </source>
</evidence>